<dbReference type="Proteomes" id="UP001370758">
    <property type="component" value="Unassembled WGS sequence"/>
</dbReference>
<sequence>MSHPQPQRQPAPESNPPPTLPNLTLLESQLDKTMQICAETLTRLTTPPETRIAGPVVLQYITRLSRSIERTCATLEADPARSSVHDPQVHNAMKLFKIFSPYFRDGATSVETEYIKRKFSYFKHTHADIITAVGECKDFKELFPGVGEYEAYISHLEKIEKKILKLAGDLSAVRGYIREEKRVTVRVLGAARRFKTAQRGRMTRFGWCACRIDEWEKDAWERCCMPSISMPAGAAGPRAFAPV</sequence>
<protein>
    <submittedName>
        <fullName evidence="2">Uncharacterized protein</fullName>
    </submittedName>
</protein>
<feature type="region of interest" description="Disordered" evidence="1">
    <location>
        <begin position="1"/>
        <end position="21"/>
    </location>
</feature>
<organism evidence="2 3">
    <name type="scientific">Arthrobotrys musiformis</name>
    <dbReference type="NCBI Taxonomy" id="47236"/>
    <lineage>
        <taxon>Eukaryota</taxon>
        <taxon>Fungi</taxon>
        <taxon>Dikarya</taxon>
        <taxon>Ascomycota</taxon>
        <taxon>Pezizomycotina</taxon>
        <taxon>Orbiliomycetes</taxon>
        <taxon>Orbiliales</taxon>
        <taxon>Orbiliaceae</taxon>
        <taxon>Arthrobotrys</taxon>
    </lineage>
</organism>
<feature type="compositionally biased region" description="Pro residues" evidence="1">
    <location>
        <begin position="7"/>
        <end position="20"/>
    </location>
</feature>
<dbReference type="AlphaFoldDB" id="A0AAV9WDY2"/>
<evidence type="ECO:0000313" key="2">
    <source>
        <dbReference type="EMBL" id="KAK6505693.1"/>
    </source>
</evidence>
<reference evidence="2 3" key="1">
    <citation type="submission" date="2023-08" db="EMBL/GenBank/DDBJ databases">
        <authorList>
            <person name="Palmer J.M."/>
        </authorList>
    </citation>
    <scope>NUCLEOTIDE SEQUENCE [LARGE SCALE GENOMIC DNA]</scope>
    <source>
        <strain evidence="2 3">TWF481</strain>
    </source>
</reference>
<comment type="caution">
    <text evidence="2">The sequence shown here is derived from an EMBL/GenBank/DDBJ whole genome shotgun (WGS) entry which is preliminary data.</text>
</comment>
<keyword evidence="3" id="KW-1185">Reference proteome</keyword>
<evidence type="ECO:0000313" key="3">
    <source>
        <dbReference type="Proteomes" id="UP001370758"/>
    </source>
</evidence>
<accession>A0AAV9WDY2</accession>
<name>A0AAV9WDY2_9PEZI</name>
<evidence type="ECO:0000256" key="1">
    <source>
        <dbReference type="SAM" id="MobiDB-lite"/>
    </source>
</evidence>
<proteinExistence type="predicted"/>
<dbReference type="EMBL" id="JAVHJL010000004">
    <property type="protein sequence ID" value="KAK6505693.1"/>
    <property type="molecule type" value="Genomic_DNA"/>
</dbReference>
<gene>
    <name evidence="2" type="ORF">TWF481_007586</name>
</gene>